<protein>
    <recommendedName>
        <fullName evidence="3">CopG family transcriptional regulator</fullName>
    </recommendedName>
</protein>
<evidence type="ECO:0000313" key="2">
    <source>
        <dbReference type="Proteomes" id="UP000239724"/>
    </source>
</evidence>
<keyword evidence="2" id="KW-1185">Reference proteome</keyword>
<dbReference type="Proteomes" id="UP000239724">
    <property type="component" value="Unassembled WGS sequence"/>
</dbReference>
<dbReference type="AlphaFoldDB" id="A0A2S6N727"/>
<organism evidence="1 2">
    <name type="scientific">Rhodopila globiformis</name>
    <name type="common">Rhodopseudomonas globiformis</name>
    <dbReference type="NCBI Taxonomy" id="1071"/>
    <lineage>
        <taxon>Bacteria</taxon>
        <taxon>Pseudomonadati</taxon>
        <taxon>Pseudomonadota</taxon>
        <taxon>Alphaproteobacteria</taxon>
        <taxon>Acetobacterales</taxon>
        <taxon>Acetobacteraceae</taxon>
        <taxon>Rhodopila</taxon>
    </lineage>
</organism>
<proteinExistence type="predicted"/>
<dbReference type="OrthoDB" id="5298181at2"/>
<evidence type="ECO:0000313" key="1">
    <source>
        <dbReference type="EMBL" id="PPQ30416.1"/>
    </source>
</evidence>
<accession>A0A2S6N727</accession>
<gene>
    <name evidence="1" type="ORF">CCS01_19230</name>
</gene>
<dbReference type="EMBL" id="NHRY01000212">
    <property type="protein sequence ID" value="PPQ30416.1"/>
    <property type="molecule type" value="Genomic_DNA"/>
</dbReference>
<dbReference type="RefSeq" id="WP_104520440.1">
    <property type="nucleotide sequence ID" value="NZ_NHRY01000212.1"/>
</dbReference>
<evidence type="ECO:0008006" key="3">
    <source>
        <dbReference type="Google" id="ProtNLM"/>
    </source>
</evidence>
<reference evidence="1 2" key="1">
    <citation type="journal article" date="2018" name="Arch. Microbiol.">
        <title>New insights into the metabolic potential of the phototrophic purple bacterium Rhodopila globiformis DSM 161(T) from its draft genome sequence and evidence for a vanadium-dependent nitrogenase.</title>
        <authorList>
            <person name="Imhoff J.F."/>
            <person name="Rahn T."/>
            <person name="Kunzel S."/>
            <person name="Neulinger S.C."/>
        </authorList>
    </citation>
    <scope>NUCLEOTIDE SEQUENCE [LARGE SCALE GENOMIC DNA]</scope>
    <source>
        <strain evidence="1 2">DSM 161</strain>
    </source>
</reference>
<name>A0A2S6N727_RHOGL</name>
<comment type="caution">
    <text evidence="1">The sequence shown here is derived from an EMBL/GenBank/DDBJ whole genome shotgun (WGS) entry which is preliminary data.</text>
</comment>
<sequence length="63" mass="6940">METIPPAAESAMEKQQRLAYEADLLREAFADVAAGRTVAEAEVDAWIDCLGTRHERPLPGSKR</sequence>